<feature type="chain" id="PRO_5037965474" evidence="2">
    <location>
        <begin position="27"/>
        <end position="221"/>
    </location>
</feature>
<evidence type="ECO:0000256" key="2">
    <source>
        <dbReference type="SAM" id="SignalP"/>
    </source>
</evidence>
<dbReference type="EMBL" id="BMNK01000013">
    <property type="protein sequence ID" value="GGP13076.1"/>
    <property type="molecule type" value="Genomic_DNA"/>
</dbReference>
<feature type="compositionally biased region" description="Low complexity" evidence="1">
    <location>
        <begin position="44"/>
        <end position="67"/>
    </location>
</feature>
<sequence>MSPRARTAAQAVVTAAALALTGCVAADPEPVASAPAPDVTSWRPSVTPTTASPAPSPTPTSASASPPASTPAPASAPAPSRAPAPGKIDQRDADAVSAAVLTTMWRIDTTTDSDQRDAVLRAAGWLSPAYLADLRAGSQVGTDAAWTGWAAHHARTEPSLIAGRDQRQPDTATHADRQWRLTVTPIGADGWRGRPLTMTVFVALQRDRRSAPWRVVAVTLR</sequence>
<evidence type="ECO:0000313" key="4">
    <source>
        <dbReference type="Proteomes" id="UP000660745"/>
    </source>
</evidence>
<evidence type="ECO:0000313" key="3">
    <source>
        <dbReference type="EMBL" id="GGP13076.1"/>
    </source>
</evidence>
<comment type="caution">
    <text evidence="3">The sequence shown here is derived from an EMBL/GenBank/DDBJ whole genome shotgun (WGS) entry which is preliminary data.</text>
</comment>
<dbReference type="AlphaFoldDB" id="A0A918AA14"/>
<dbReference type="Proteomes" id="UP000660745">
    <property type="component" value="Unassembled WGS sequence"/>
</dbReference>
<reference evidence="3" key="1">
    <citation type="journal article" date="2014" name="Int. J. Syst. Evol. Microbiol.">
        <title>Complete genome sequence of Corynebacterium casei LMG S-19264T (=DSM 44701T), isolated from a smear-ripened cheese.</title>
        <authorList>
            <consortium name="US DOE Joint Genome Institute (JGI-PGF)"/>
            <person name="Walter F."/>
            <person name="Albersmeier A."/>
            <person name="Kalinowski J."/>
            <person name="Ruckert C."/>
        </authorList>
    </citation>
    <scope>NUCLEOTIDE SEQUENCE</scope>
    <source>
        <strain evidence="3">CGMCC 4.7430</strain>
    </source>
</reference>
<name>A0A918AA14_9ACTN</name>
<reference evidence="3" key="2">
    <citation type="submission" date="2020-09" db="EMBL/GenBank/DDBJ databases">
        <authorList>
            <person name="Sun Q."/>
            <person name="Zhou Y."/>
        </authorList>
    </citation>
    <scope>NUCLEOTIDE SEQUENCE</scope>
    <source>
        <strain evidence="3">CGMCC 4.7430</strain>
    </source>
</reference>
<keyword evidence="2" id="KW-0732">Signal</keyword>
<protein>
    <submittedName>
        <fullName evidence="3">Uncharacterized protein</fullName>
    </submittedName>
</protein>
<keyword evidence="4" id="KW-1185">Reference proteome</keyword>
<feature type="region of interest" description="Disordered" evidence="1">
    <location>
        <begin position="28"/>
        <end position="91"/>
    </location>
</feature>
<proteinExistence type="predicted"/>
<evidence type="ECO:0000256" key="1">
    <source>
        <dbReference type="SAM" id="MobiDB-lite"/>
    </source>
</evidence>
<gene>
    <name evidence="3" type="ORF">GCM10012278_63410</name>
</gene>
<organism evidence="3 4">
    <name type="scientific">Nonomuraea glycinis</name>
    <dbReference type="NCBI Taxonomy" id="2047744"/>
    <lineage>
        <taxon>Bacteria</taxon>
        <taxon>Bacillati</taxon>
        <taxon>Actinomycetota</taxon>
        <taxon>Actinomycetes</taxon>
        <taxon>Streptosporangiales</taxon>
        <taxon>Streptosporangiaceae</taxon>
        <taxon>Nonomuraea</taxon>
    </lineage>
</organism>
<feature type="compositionally biased region" description="Pro residues" evidence="1">
    <location>
        <begin position="68"/>
        <end position="82"/>
    </location>
</feature>
<feature type="signal peptide" evidence="2">
    <location>
        <begin position="1"/>
        <end position="26"/>
    </location>
</feature>
<accession>A0A918AA14</accession>
<dbReference type="PROSITE" id="PS51257">
    <property type="entry name" value="PROKAR_LIPOPROTEIN"/>
    <property type="match status" value="1"/>
</dbReference>